<evidence type="ECO:0000313" key="4">
    <source>
        <dbReference type="Proteomes" id="UP000031890"/>
    </source>
</evidence>
<keyword evidence="1" id="KW-0472">Membrane</keyword>
<name>A0A0B6EYI7_9CORY</name>
<reference evidence="3 4" key="1">
    <citation type="journal article" date="2015" name="Genome Announc.">
        <title>Complete Genome Sequence and Annotation of Corynebacterium singulare DSM 44357, Isolated from a Human Semen Specimen.</title>
        <authorList>
            <person name="Merten M."/>
            <person name="Brinkrolf K."/>
            <person name="Albersmeier A."/>
            <person name="Kutter Y."/>
            <person name="Ruckert C."/>
            <person name="Tauch A."/>
        </authorList>
    </citation>
    <scope>NUCLEOTIDE SEQUENCE [LARGE SCALE GENOMIC DNA]</scope>
    <source>
        <strain evidence="3">IBS B52218</strain>
    </source>
</reference>
<dbReference type="STRING" id="161899.CSING_02225"/>
<dbReference type="HOGENOM" id="CLU_096021_1_0_11"/>
<feature type="domain" description="DUF6286" evidence="2">
    <location>
        <begin position="80"/>
        <end position="182"/>
    </location>
</feature>
<dbReference type="Pfam" id="PF19803">
    <property type="entry name" value="DUF6286"/>
    <property type="match status" value="1"/>
</dbReference>
<dbReference type="EMBL" id="CP010827">
    <property type="protein sequence ID" value="AJI77999.1"/>
    <property type="molecule type" value="Genomic_DNA"/>
</dbReference>
<organism evidence="3 4">
    <name type="scientific">Corynebacterium singulare</name>
    <dbReference type="NCBI Taxonomy" id="161899"/>
    <lineage>
        <taxon>Bacteria</taxon>
        <taxon>Bacillati</taxon>
        <taxon>Actinomycetota</taxon>
        <taxon>Actinomycetes</taxon>
        <taxon>Mycobacteriales</taxon>
        <taxon>Corynebacteriaceae</taxon>
        <taxon>Corynebacterium</taxon>
    </lineage>
</organism>
<evidence type="ECO:0000256" key="1">
    <source>
        <dbReference type="SAM" id="Phobius"/>
    </source>
</evidence>
<feature type="transmembrane region" description="Helical" evidence="1">
    <location>
        <begin position="70"/>
        <end position="90"/>
    </location>
</feature>
<gene>
    <name evidence="3" type="ORF">CSING_02225</name>
</gene>
<dbReference type="AlphaFoldDB" id="A0A0B6EYI7"/>
<sequence length="192" mass="20113">MSDSTLPVGLGQRPKASPPARTWTVILGIVLIAGAAVAGREAWVVGADEGGQSWLQPFIDVMSKPDIETWMLIGGGIGILVGLILLWAACAPRKTTHVTIASEEASMWLRAVDIARVASASARRVPGASAARSRAKISSNRAQVTVTATGDLEDSQLKERVTDAVTAALAAVSPTPELTVHIENDQEEIANV</sequence>
<protein>
    <recommendedName>
        <fullName evidence="2">DUF6286 domain-containing protein</fullName>
    </recommendedName>
</protein>
<dbReference type="RefSeq" id="WP_042529281.1">
    <property type="nucleotide sequence ID" value="NZ_CP010827.1"/>
</dbReference>
<feature type="transmembrane region" description="Helical" evidence="1">
    <location>
        <begin position="20"/>
        <end position="39"/>
    </location>
</feature>
<evidence type="ECO:0000313" key="3">
    <source>
        <dbReference type="EMBL" id="AJI77999.1"/>
    </source>
</evidence>
<dbReference type="OrthoDB" id="5197468at2"/>
<keyword evidence="1" id="KW-0812">Transmembrane</keyword>
<keyword evidence="1" id="KW-1133">Transmembrane helix</keyword>
<dbReference type="Proteomes" id="UP000031890">
    <property type="component" value="Chromosome"/>
</dbReference>
<dbReference type="InterPro" id="IPR046253">
    <property type="entry name" value="DUF6286"/>
</dbReference>
<evidence type="ECO:0000259" key="2">
    <source>
        <dbReference type="Pfam" id="PF19803"/>
    </source>
</evidence>
<proteinExistence type="predicted"/>
<dbReference type="KEGG" id="csx:CSING_02225"/>
<accession>A0A0B6EYI7</accession>